<evidence type="ECO:0000259" key="2">
    <source>
        <dbReference type="Pfam" id="PF14191"/>
    </source>
</evidence>
<accession>A0A1G6A1T5</accession>
<organism evidence="3 4">
    <name type="scientific">Eubacterium oxidoreducens</name>
    <dbReference type="NCBI Taxonomy" id="1732"/>
    <lineage>
        <taxon>Bacteria</taxon>
        <taxon>Bacillati</taxon>
        <taxon>Bacillota</taxon>
        <taxon>Clostridia</taxon>
        <taxon>Eubacteriales</taxon>
        <taxon>Eubacteriaceae</taxon>
        <taxon>Eubacterium</taxon>
    </lineage>
</organism>
<evidence type="ECO:0000259" key="1">
    <source>
        <dbReference type="Pfam" id="PF06114"/>
    </source>
</evidence>
<dbReference type="STRING" id="1732.SAMN02910417_00108"/>
<dbReference type="InterPro" id="IPR010359">
    <property type="entry name" value="IrrE_HExxH"/>
</dbReference>
<sequence>MIIAPMRFKTNVKEQVFDEQNHPVKGEDGKPLTEEVVREYQTFRPAYVFDYSDTDGKPLPTLATMLDENVDSFETLKEVLIKVSPVPITFEEIQSAANGYFSPSEMRIVVKEGLPELQTIKTMIHEIGHASLGHGGKEDKWDRETKEVQAESVAYWVSQMIGLDTSDYSFGYISGWSKDKKVSELKDNLEIIKKTADEISSAIEAELTKRQEKKQEPTFEIYQLNEKANRELSFSSYSVLEKLGVRVDPSNYDLIYSAPLKESDTLDSIYETFNINHPDDFKGHSLSVSDIVVLHKDEKDEAWYVDSFGFHEAPDFLSEEPIVTKLNPEAKISYYYAENMEFETLGYSKDGLTLEEAFKLFDSYQHGGIGFELQDGSDYEGKYELMSGGHMHEDLINMIEYYRQNPLVQKAIKDCRAELNKRVEIDQQIADRPHRGKSR</sequence>
<dbReference type="EMBL" id="FMXR01000004">
    <property type="protein sequence ID" value="SDB01933.1"/>
    <property type="molecule type" value="Genomic_DNA"/>
</dbReference>
<dbReference type="OrthoDB" id="9803716at2"/>
<dbReference type="Pfam" id="PF14191">
    <property type="entry name" value="YodL"/>
    <property type="match status" value="1"/>
</dbReference>
<feature type="domain" description="IrrE N-terminal-like" evidence="1">
    <location>
        <begin position="88"/>
        <end position="156"/>
    </location>
</feature>
<evidence type="ECO:0000313" key="3">
    <source>
        <dbReference type="EMBL" id="SDB01933.1"/>
    </source>
</evidence>
<keyword evidence="4" id="KW-1185">Reference proteome</keyword>
<gene>
    <name evidence="3" type="ORF">SAMN02910417_00108</name>
</gene>
<dbReference type="Pfam" id="PF06114">
    <property type="entry name" value="Peptidase_M78"/>
    <property type="match status" value="1"/>
</dbReference>
<proteinExistence type="predicted"/>
<feature type="domain" description="YodL-like" evidence="2">
    <location>
        <begin position="219"/>
        <end position="315"/>
    </location>
</feature>
<name>A0A1G6A1T5_EUBOX</name>
<dbReference type="Proteomes" id="UP000199228">
    <property type="component" value="Unassembled WGS sequence"/>
</dbReference>
<evidence type="ECO:0000313" key="4">
    <source>
        <dbReference type="Proteomes" id="UP000199228"/>
    </source>
</evidence>
<protein>
    <recommendedName>
        <fullName evidence="5">IrrE N-terminal-like domain-containing protein</fullName>
    </recommendedName>
</protein>
<dbReference type="AlphaFoldDB" id="A0A1G6A1T5"/>
<evidence type="ECO:0008006" key="5">
    <source>
        <dbReference type="Google" id="ProtNLM"/>
    </source>
</evidence>
<dbReference type="InterPro" id="IPR025923">
    <property type="entry name" value="YodL-like_dom"/>
</dbReference>
<reference evidence="3 4" key="1">
    <citation type="submission" date="2016-10" db="EMBL/GenBank/DDBJ databases">
        <authorList>
            <person name="de Groot N.N."/>
        </authorList>
    </citation>
    <scope>NUCLEOTIDE SEQUENCE [LARGE SCALE GENOMIC DNA]</scope>
    <source>
        <strain evidence="3 4">DSM 3217</strain>
    </source>
</reference>